<feature type="active site" description="Proton donor" evidence="4">
    <location>
        <position position="132"/>
    </location>
</feature>
<dbReference type="InterPro" id="IPR000182">
    <property type="entry name" value="GNAT_dom"/>
</dbReference>
<dbReference type="InterPro" id="IPR036527">
    <property type="entry name" value="SCP2_sterol-bd_dom_sf"/>
</dbReference>
<evidence type="ECO:0000313" key="6">
    <source>
        <dbReference type="EMBL" id="SES49954.1"/>
    </source>
</evidence>
<dbReference type="GO" id="GO:0034069">
    <property type="term" value="F:aminoglycoside N-acetyltransferase activity"/>
    <property type="evidence" value="ECO:0007669"/>
    <property type="project" value="TreeGrafter"/>
</dbReference>
<gene>
    <name evidence="6" type="ORF">SAMN05216199_0562</name>
</gene>
<evidence type="ECO:0000313" key="7">
    <source>
        <dbReference type="Proteomes" id="UP000199019"/>
    </source>
</evidence>
<dbReference type="EMBL" id="FOHB01000016">
    <property type="protein sequence ID" value="SES49954.1"/>
    <property type="molecule type" value="Genomic_DNA"/>
</dbReference>
<dbReference type="Pfam" id="PF17668">
    <property type="entry name" value="Acetyltransf_17"/>
    <property type="match status" value="1"/>
</dbReference>
<reference evidence="7" key="1">
    <citation type="submission" date="2016-10" db="EMBL/GenBank/DDBJ databases">
        <authorList>
            <person name="Varghese N."/>
            <person name="Submissions S."/>
        </authorList>
    </citation>
    <scope>NUCLEOTIDE SEQUENCE [LARGE SCALE GENOMIC DNA]</scope>
    <source>
        <strain evidence="7">CGMCC 1.6963</strain>
    </source>
</reference>
<keyword evidence="2 4" id="KW-0808">Transferase</keyword>
<keyword evidence="3 4" id="KW-0012">Acyltransferase</keyword>
<evidence type="ECO:0000259" key="5">
    <source>
        <dbReference type="PROSITE" id="PS51186"/>
    </source>
</evidence>
<dbReference type="NCBIfam" id="NF002367">
    <property type="entry name" value="PRK01346.1-4"/>
    <property type="match status" value="1"/>
</dbReference>
<dbReference type="SUPFAM" id="SSF55718">
    <property type="entry name" value="SCP-like"/>
    <property type="match status" value="1"/>
</dbReference>
<dbReference type="SUPFAM" id="SSF55729">
    <property type="entry name" value="Acyl-CoA N-acyltransferases (Nat)"/>
    <property type="match status" value="1"/>
</dbReference>
<dbReference type="RefSeq" id="WP_091763327.1">
    <property type="nucleotide sequence ID" value="NZ_FOHB01000016.1"/>
</dbReference>
<evidence type="ECO:0000256" key="2">
    <source>
        <dbReference type="ARBA" id="ARBA00022679"/>
    </source>
</evidence>
<dbReference type="Proteomes" id="UP000199019">
    <property type="component" value="Unassembled WGS sequence"/>
</dbReference>
<dbReference type="PANTHER" id="PTHR37817:SF1">
    <property type="entry name" value="N-ACETYLTRANSFERASE EIS"/>
    <property type="match status" value="1"/>
</dbReference>
<feature type="binding site" evidence="4">
    <location>
        <begin position="91"/>
        <end position="93"/>
    </location>
    <ligand>
        <name>acetyl-CoA</name>
        <dbReference type="ChEBI" id="CHEBI:57288"/>
    </ligand>
</feature>
<sequence>MAGEHAAYRIVPVSPEVAEDFLAVDQAAFFTEPPRRWDEALGSLDLSRCWAATTTGEPPFAGIYGSFDMTVTVPAPKGGLHAVPMAGLTWVGVHPDQRRRGVLSQMIRHHFADLHEQGIAISGLHASEPTIYGRFGYAVASLEAVLRLSRGHRLQAPPAVVAAADAVTTRMVPLAREGVADQVHALHSRLTGAALGGVVMPLQMARNTARDVPEHRRGREAQQVLLAERDGQVVGFAVFQRAEKWEHGQPQGTLTCHEVAAEDAPALLALARRLLDFDLTGSVQMRYGSLDDPVLWWGGGPRAVGTTLHDSLWLRLVDVGAALEQRGLAAPVDVVLDVVDPVCPWNEGRWRLACAGAGEPATCERTEEAADVRLPVQALGSAYAGLRSLASQAVQGLVEEVMPGSLAGLSTAFATDRQPVAAIMF</sequence>
<organism evidence="6 7">
    <name type="scientific">Pedococcus cremeus</name>
    <dbReference type="NCBI Taxonomy" id="587636"/>
    <lineage>
        <taxon>Bacteria</taxon>
        <taxon>Bacillati</taxon>
        <taxon>Actinomycetota</taxon>
        <taxon>Actinomycetes</taxon>
        <taxon>Micrococcales</taxon>
        <taxon>Intrasporangiaceae</taxon>
        <taxon>Pedococcus</taxon>
    </lineage>
</organism>
<feature type="active site" description="Proton acceptor; via carboxylate" evidence="4">
    <location>
        <position position="425"/>
    </location>
</feature>
<dbReference type="InterPro" id="IPR025559">
    <property type="entry name" value="Eis_dom"/>
</dbReference>
<protein>
    <submittedName>
        <fullName evidence="6">Predicted acetyltransferase</fullName>
    </submittedName>
</protein>
<dbReference type="OrthoDB" id="8399956at2"/>
<dbReference type="GO" id="GO:0030649">
    <property type="term" value="P:aminoglycoside antibiotic catabolic process"/>
    <property type="evidence" value="ECO:0007669"/>
    <property type="project" value="TreeGrafter"/>
</dbReference>
<dbReference type="PANTHER" id="PTHR37817">
    <property type="entry name" value="N-ACETYLTRANSFERASE EIS"/>
    <property type="match status" value="1"/>
</dbReference>
<dbReference type="InterPro" id="IPR022902">
    <property type="entry name" value="NAcTrfase_Eis"/>
</dbReference>
<comment type="similarity">
    <text evidence="1 4">Belongs to the acetyltransferase Eis family.</text>
</comment>
<dbReference type="HAMAP" id="MF_01812">
    <property type="entry name" value="Eis"/>
    <property type="match status" value="1"/>
</dbReference>
<feature type="binding site" evidence="4">
    <location>
        <begin position="127"/>
        <end position="128"/>
    </location>
    <ligand>
        <name>acetyl-CoA</name>
        <dbReference type="ChEBI" id="CHEBI:57288"/>
    </ligand>
</feature>
<proteinExistence type="inferred from homology"/>
<feature type="domain" description="N-acetyltransferase" evidence="5">
    <location>
        <begin position="8"/>
        <end position="167"/>
    </location>
</feature>
<dbReference type="STRING" id="587636.SAMN05216199_0562"/>
<dbReference type="Pfam" id="PF13527">
    <property type="entry name" value="Acetyltransf_9"/>
    <property type="match status" value="1"/>
</dbReference>
<evidence type="ECO:0000256" key="1">
    <source>
        <dbReference type="ARBA" id="ARBA00009213"/>
    </source>
</evidence>
<accession>A0A1H9XV28</accession>
<keyword evidence="7" id="KW-1185">Reference proteome</keyword>
<dbReference type="CDD" id="cd04301">
    <property type="entry name" value="NAT_SF"/>
    <property type="match status" value="1"/>
</dbReference>
<dbReference type="Gene3D" id="3.30.1050.10">
    <property type="entry name" value="SCP2 sterol-binding domain"/>
    <property type="match status" value="1"/>
</dbReference>
<name>A0A1H9XV28_9MICO</name>
<dbReference type="Gene3D" id="3.40.630.30">
    <property type="match status" value="2"/>
</dbReference>
<feature type="binding site" evidence="4">
    <location>
        <begin position="99"/>
        <end position="104"/>
    </location>
    <ligand>
        <name>acetyl-CoA</name>
        <dbReference type="ChEBI" id="CHEBI:57288"/>
    </ligand>
</feature>
<dbReference type="InterPro" id="IPR051554">
    <property type="entry name" value="Acetyltransferase_Eis"/>
</dbReference>
<evidence type="ECO:0000256" key="3">
    <source>
        <dbReference type="ARBA" id="ARBA00023315"/>
    </source>
</evidence>
<comment type="subunit">
    <text evidence="4">Homohexamer; trimer of dimers.</text>
</comment>
<dbReference type="AlphaFoldDB" id="A0A1H9XV28"/>
<dbReference type="Pfam" id="PF13530">
    <property type="entry name" value="SCP2_2"/>
    <property type="match status" value="1"/>
</dbReference>
<evidence type="ECO:0000256" key="4">
    <source>
        <dbReference type="HAMAP-Rule" id="MF_01812"/>
    </source>
</evidence>
<dbReference type="InterPro" id="IPR041380">
    <property type="entry name" value="Acetyltransf_17"/>
</dbReference>
<dbReference type="PROSITE" id="PS51186">
    <property type="entry name" value="GNAT"/>
    <property type="match status" value="1"/>
</dbReference>
<dbReference type="InterPro" id="IPR016181">
    <property type="entry name" value="Acyl_CoA_acyltransferase"/>
</dbReference>